<evidence type="ECO:0000313" key="2">
    <source>
        <dbReference type="Proteomes" id="UP001060215"/>
    </source>
</evidence>
<comment type="caution">
    <text evidence="1">The sequence shown here is derived from an EMBL/GenBank/DDBJ whole genome shotgun (WGS) entry which is preliminary data.</text>
</comment>
<proteinExistence type="predicted"/>
<accession>A0ACC0G983</accession>
<evidence type="ECO:0000313" key="1">
    <source>
        <dbReference type="EMBL" id="KAI7997610.1"/>
    </source>
</evidence>
<dbReference type="Proteomes" id="UP001060215">
    <property type="component" value="Chromosome 10"/>
</dbReference>
<keyword evidence="2" id="KW-1185">Reference proteome</keyword>
<dbReference type="EMBL" id="CM045767">
    <property type="protein sequence ID" value="KAI7997610.1"/>
    <property type="molecule type" value="Genomic_DNA"/>
</dbReference>
<reference evidence="1 2" key="1">
    <citation type="journal article" date="2022" name="Plant J.">
        <title>Chromosome-level genome of Camellia lanceoleosa provides a valuable resource for understanding genome evolution and self-incompatibility.</title>
        <authorList>
            <person name="Gong W."/>
            <person name="Xiao S."/>
            <person name="Wang L."/>
            <person name="Liao Z."/>
            <person name="Chang Y."/>
            <person name="Mo W."/>
            <person name="Hu G."/>
            <person name="Li W."/>
            <person name="Zhao G."/>
            <person name="Zhu H."/>
            <person name="Hu X."/>
            <person name="Ji K."/>
            <person name="Xiang X."/>
            <person name="Song Q."/>
            <person name="Yuan D."/>
            <person name="Jin S."/>
            <person name="Zhang L."/>
        </authorList>
    </citation>
    <scope>NUCLEOTIDE SEQUENCE [LARGE SCALE GENOMIC DNA]</scope>
    <source>
        <strain evidence="1">SQ_2022a</strain>
    </source>
</reference>
<sequence>MLGSDTEWVLFCGTGNVVPLSSPWTRSAERKRLEGPSGASSSRLGVKLQGRVLFKQPQRVGQNIRSPRNPTHERSPRKQTHRINFRSNMAGVIKVFRGKLVSQLFEKVILTGEEFDGEENANVDEDREVGAKYKSNGSDDFCSDSGAENDVNMRVCGNEVVGGVRVDAKRNVRGSGERRRFEGEGGVVAKGKTCVPVDVVSSPEGDVGGILCAKRVKWIGDGKEELETALAELYALRAECRVKDGMIAELQAEVDQLRRMKEKQAVDIVGGFTLVFKVKEDEMKKVAEENVELRRKIGVLEEQLAEQDVHNVTQAFRMVVDGDIDMAEGDGVGRMERATLDSVGQHGNYLLKNSGNFGGINEKTGGVVVEVSGHGSDVVEVAGCVRRRQPVEGVESSFVRNLKGKVRKEVMKPDFDYGGVGKMMVGCGKVVDAGRSIDVDACAVRSRVWSGFDLNNRLGVWKLMTAVEKEKIRNAYDRDGDSAVMWASSGHGVCVCFVDIKSLVRPSSVRGNVIDAYTVLLMEEQDRIVVGVEFPDKSYVFSSICLRDTVIEIQRGTVGVLGDGDATQCGELGVVSMTDCPQQRHDSEDCAIIVCAVMRQYVHHVDVDRSLQGDNCVILRANMVKGFVNDHERGLKNMA</sequence>
<gene>
    <name evidence="1" type="ORF">LOK49_LG10G00573</name>
</gene>
<organism evidence="1 2">
    <name type="scientific">Camellia lanceoleosa</name>
    <dbReference type="NCBI Taxonomy" id="1840588"/>
    <lineage>
        <taxon>Eukaryota</taxon>
        <taxon>Viridiplantae</taxon>
        <taxon>Streptophyta</taxon>
        <taxon>Embryophyta</taxon>
        <taxon>Tracheophyta</taxon>
        <taxon>Spermatophyta</taxon>
        <taxon>Magnoliopsida</taxon>
        <taxon>eudicotyledons</taxon>
        <taxon>Gunneridae</taxon>
        <taxon>Pentapetalae</taxon>
        <taxon>asterids</taxon>
        <taxon>Ericales</taxon>
        <taxon>Theaceae</taxon>
        <taxon>Camellia</taxon>
    </lineage>
</organism>
<name>A0ACC0G983_9ERIC</name>
<protein>
    <submittedName>
        <fullName evidence="1">Uncharacterized protein</fullName>
    </submittedName>
</protein>